<protein>
    <submittedName>
        <fullName evidence="1">Uncharacterized protein</fullName>
    </submittedName>
</protein>
<sequence length="99" mass="11186">MKTSSGVQLKGFGNFRVNKVVPIFLEGATYYSDGSNFLRRKGGSRNYRLLFARLRQKQTGRVVAELDRSSKNQSVLAHRNAGRGYTLANGISRERRGKY</sequence>
<organism evidence="1 2">
    <name type="scientific">Sphagnum jensenii</name>
    <dbReference type="NCBI Taxonomy" id="128206"/>
    <lineage>
        <taxon>Eukaryota</taxon>
        <taxon>Viridiplantae</taxon>
        <taxon>Streptophyta</taxon>
        <taxon>Embryophyta</taxon>
        <taxon>Bryophyta</taxon>
        <taxon>Sphagnophytina</taxon>
        <taxon>Sphagnopsida</taxon>
        <taxon>Sphagnales</taxon>
        <taxon>Sphagnaceae</taxon>
        <taxon>Sphagnum</taxon>
    </lineage>
</organism>
<accession>A0ABP1BP15</accession>
<dbReference type="EMBL" id="OZ023707">
    <property type="protein sequence ID" value="CAK9877744.1"/>
    <property type="molecule type" value="Genomic_DNA"/>
</dbReference>
<reference evidence="1" key="1">
    <citation type="submission" date="2024-03" db="EMBL/GenBank/DDBJ databases">
        <authorList>
            <consortium name="ELIXIR-Norway"/>
            <consortium name="Elixir Norway"/>
        </authorList>
    </citation>
    <scope>NUCLEOTIDE SEQUENCE</scope>
</reference>
<evidence type="ECO:0000313" key="2">
    <source>
        <dbReference type="Proteomes" id="UP001497522"/>
    </source>
</evidence>
<dbReference type="Proteomes" id="UP001497522">
    <property type="component" value="Chromosome 6"/>
</dbReference>
<name>A0ABP1BP15_9BRYO</name>
<gene>
    <name evidence="1" type="ORF">CSSPJE1EN2_LOCUS19569</name>
</gene>
<keyword evidence="2" id="KW-1185">Reference proteome</keyword>
<proteinExistence type="predicted"/>
<evidence type="ECO:0000313" key="1">
    <source>
        <dbReference type="EMBL" id="CAK9877744.1"/>
    </source>
</evidence>